<evidence type="ECO:0000256" key="2">
    <source>
        <dbReference type="PROSITE-ProRule" id="PRU00235"/>
    </source>
</evidence>
<feature type="repeat" description="RCC1" evidence="2">
    <location>
        <begin position="127"/>
        <end position="181"/>
    </location>
</feature>
<dbReference type="Proteomes" id="UP000007879">
    <property type="component" value="Unassembled WGS sequence"/>
</dbReference>
<dbReference type="InterPro" id="IPR051210">
    <property type="entry name" value="Ub_ligase/GEF_domain"/>
</dbReference>
<dbReference type="PROSITE" id="PS00626">
    <property type="entry name" value="RCC1_2"/>
    <property type="match status" value="1"/>
</dbReference>
<dbReference type="EnsemblMetazoa" id="XM_011410396.2">
    <property type="protein sequence ID" value="XP_011408698.1"/>
    <property type="gene ID" value="LOC105315674"/>
</dbReference>
<keyword evidence="4" id="KW-1185">Reference proteome</keyword>
<dbReference type="PROSITE" id="PS50012">
    <property type="entry name" value="RCC1_3"/>
    <property type="match status" value="2"/>
</dbReference>
<dbReference type="Gene3D" id="2.130.10.30">
    <property type="entry name" value="Regulator of chromosome condensation 1/beta-lactamase-inhibitor protein II"/>
    <property type="match status" value="1"/>
</dbReference>
<dbReference type="KEGG" id="aqu:105315674"/>
<organism evidence="3">
    <name type="scientific">Amphimedon queenslandica</name>
    <name type="common">Sponge</name>
    <dbReference type="NCBI Taxonomy" id="400682"/>
    <lineage>
        <taxon>Eukaryota</taxon>
        <taxon>Metazoa</taxon>
        <taxon>Porifera</taxon>
        <taxon>Demospongiae</taxon>
        <taxon>Heteroscleromorpha</taxon>
        <taxon>Haplosclerida</taxon>
        <taxon>Niphatidae</taxon>
        <taxon>Amphimedon</taxon>
    </lineage>
</organism>
<evidence type="ECO:0000256" key="1">
    <source>
        <dbReference type="ARBA" id="ARBA00022737"/>
    </source>
</evidence>
<dbReference type="EnsemblMetazoa" id="Aqu2.1.06432_001">
    <property type="protein sequence ID" value="Aqu2.1.06432_001"/>
    <property type="gene ID" value="Aqu2.1.06432"/>
</dbReference>
<dbReference type="PANTHER" id="PTHR22870">
    <property type="entry name" value="REGULATOR OF CHROMOSOME CONDENSATION"/>
    <property type="match status" value="1"/>
</dbReference>
<name>A0A1X7SWT1_AMPQE</name>
<dbReference type="InParanoid" id="A0A1X7SWT1"/>
<dbReference type="AlphaFoldDB" id="A0A1X7SWT1"/>
<keyword evidence="1" id="KW-0677">Repeat</keyword>
<proteinExistence type="predicted"/>
<dbReference type="PRINTS" id="PR00633">
    <property type="entry name" value="RCCNDNSATION"/>
</dbReference>
<accession>A0A1X7SWT1</accession>
<dbReference type="STRING" id="400682.A0A1X7SWT1"/>
<reference evidence="3" key="2">
    <citation type="submission" date="2017-05" db="UniProtKB">
        <authorList>
            <consortium name="EnsemblMetazoa"/>
        </authorList>
    </citation>
    <scope>IDENTIFICATION</scope>
</reference>
<dbReference type="SUPFAM" id="SSF50985">
    <property type="entry name" value="RCC1/BLIP-II"/>
    <property type="match status" value="1"/>
</dbReference>
<dbReference type="InterPro" id="IPR009091">
    <property type="entry name" value="RCC1/BLIP-II"/>
</dbReference>
<protein>
    <submittedName>
        <fullName evidence="3">Uncharacterized protein</fullName>
    </submittedName>
</protein>
<evidence type="ECO:0000313" key="4">
    <source>
        <dbReference type="Proteomes" id="UP000007879"/>
    </source>
</evidence>
<dbReference type="InterPro" id="IPR000408">
    <property type="entry name" value="Reg_chr_condens"/>
</dbReference>
<gene>
    <name evidence="3" type="primary">105315674</name>
</gene>
<dbReference type="eggNOG" id="KOG0941">
    <property type="taxonomic scope" value="Eukaryota"/>
</dbReference>
<sequence>MGGESTKVESLITINKLDTPLLHYCKLQSDCYCLTTDGNFYTCGQNLIPVAPPLMRRVRQVANGLSHALVLTETGLVYSLGLGSHGQLGLRDLESRSSLSLIEGIAGIKIKMISCGGWHCLVASESGDMYSWGWNRHSQLGHSPTHSIVPDPTLIEEGVGGDQWVVYVSCGSRHSACITKEKGCYVWGWNGYGQLAQPSSSLISNVIPMLLTSYPVHHVECTHWSTIILSFIDEL</sequence>
<dbReference type="PANTHER" id="PTHR22870:SF466">
    <property type="entry name" value="ANKYRIN REPEAT-CONTAINING PROTEIN"/>
    <property type="match status" value="1"/>
</dbReference>
<dbReference type="OMA" id="MCFTESA"/>
<feature type="repeat" description="RCC1" evidence="2">
    <location>
        <begin position="75"/>
        <end position="126"/>
    </location>
</feature>
<reference evidence="4" key="1">
    <citation type="journal article" date="2010" name="Nature">
        <title>The Amphimedon queenslandica genome and the evolution of animal complexity.</title>
        <authorList>
            <person name="Srivastava M."/>
            <person name="Simakov O."/>
            <person name="Chapman J."/>
            <person name="Fahey B."/>
            <person name="Gauthier M.E."/>
            <person name="Mitros T."/>
            <person name="Richards G.S."/>
            <person name="Conaco C."/>
            <person name="Dacre M."/>
            <person name="Hellsten U."/>
            <person name="Larroux C."/>
            <person name="Putnam N.H."/>
            <person name="Stanke M."/>
            <person name="Adamska M."/>
            <person name="Darling A."/>
            <person name="Degnan S.M."/>
            <person name="Oakley T.H."/>
            <person name="Plachetzki D.C."/>
            <person name="Zhai Y."/>
            <person name="Adamski M."/>
            <person name="Calcino A."/>
            <person name="Cummins S.F."/>
            <person name="Goodstein D.M."/>
            <person name="Harris C."/>
            <person name="Jackson D.J."/>
            <person name="Leys S.P."/>
            <person name="Shu S."/>
            <person name="Woodcroft B.J."/>
            <person name="Vervoort M."/>
            <person name="Kosik K.S."/>
            <person name="Manning G."/>
            <person name="Degnan B.M."/>
            <person name="Rokhsar D.S."/>
        </authorList>
    </citation>
    <scope>NUCLEOTIDE SEQUENCE [LARGE SCALE GENOMIC DNA]</scope>
</reference>
<dbReference type="Pfam" id="PF00415">
    <property type="entry name" value="RCC1"/>
    <property type="match status" value="3"/>
</dbReference>
<dbReference type="OrthoDB" id="5370059at2759"/>
<evidence type="ECO:0000313" key="3">
    <source>
        <dbReference type="EnsemblMetazoa" id="Aqu2.1.06432_001"/>
    </source>
</evidence>